<dbReference type="NCBIfam" id="NF006824">
    <property type="entry name" value="PRK09347.1-1"/>
    <property type="match status" value="1"/>
</dbReference>
<proteinExistence type="inferred from homology"/>
<dbReference type="Pfam" id="PF01227">
    <property type="entry name" value="GTP_cyclohydroI"/>
    <property type="match status" value="1"/>
</dbReference>
<dbReference type="InterPro" id="IPR001474">
    <property type="entry name" value="GTP_CycHdrlase_I"/>
</dbReference>
<evidence type="ECO:0000256" key="1">
    <source>
        <dbReference type="ARBA" id="ARBA00001052"/>
    </source>
</evidence>
<dbReference type="PROSITE" id="PS00860">
    <property type="entry name" value="GTP_CYCLOHYDROL_1_2"/>
    <property type="match status" value="1"/>
</dbReference>
<dbReference type="InterPro" id="IPR043133">
    <property type="entry name" value="GTP-CH-I_C/QueF"/>
</dbReference>
<accession>M4V705</accession>
<dbReference type="PANTHER" id="PTHR11109:SF7">
    <property type="entry name" value="GTP CYCLOHYDROLASE 1"/>
    <property type="match status" value="1"/>
</dbReference>
<dbReference type="OrthoDB" id="5291417at2"/>
<comment type="similarity">
    <text evidence="3 6">Belongs to the GTP cyclohydrolase I family.</text>
</comment>
<evidence type="ECO:0000256" key="4">
    <source>
        <dbReference type="ARBA" id="ARBA00022563"/>
    </source>
</evidence>
<dbReference type="PATRIC" id="fig|1184267.3.peg.966"/>
<dbReference type="NCBIfam" id="NF006825">
    <property type="entry name" value="PRK09347.1-2"/>
    <property type="match status" value="1"/>
</dbReference>
<dbReference type="AlphaFoldDB" id="M4V705"/>
<feature type="domain" description="GTP cyclohydrolase I" evidence="7">
    <location>
        <begin position="42"/>
        <end position="220"/>
    </location>
</feature>
<dbReference type="RefSeq" id="WP_015469657.1">
    <property type="nucleotide sequence ID" value="NC_020813.1"/>
</dbReference>
<dbReference type="NCBIfam" id="TIGR00063">
    <property type="entry name" value="folE"/>
    <property type="match status" value="1"/>
</dbReference>
<dbReference type="eggNOG" id="COG0302">
    <property type="taxonomic scope" value="Bacteria"/>
</dbReference>
<dbReference type="KEGG" id="bex:A11Q_951"/>
<dbReference type="EMBL" id="CP003537">
    <property type="protein sequence ID" value="AGH95167.1"/>
    <property type="molecule type" value="Genomic_DNA"/>
</dbReference>
<dbReference type="FunFam" id="3.30.1130.10:FF:000001">
    <property type="entry name" value="GTP cyclohydrolase 1"/>
    <property type="match status" value="1"/>
</dbReference>
<comment type="catalytic activity">
    <reaction evidence="1 6">
        <text>GTP + H2O = 7,8-dihydroneopterin 3'-triphosphate + formate + H(+)</text>
        <dbReference type="Rhea" id="RHEA:17473"/>
        <dbReference type="ChEBI" id="CHEBI:15377"/>
        <dbReference type="ChEBI" id="CHEBI:15378"/>
        <dbReference type="ChEBI" id="CHEBI:15740"/>
        <dbReference type="ChEBI" id="CHEBI:37565"/>
        <dbReference type="ChEBI" id="CHEBI:58462"/>
        <dbReference type="EC" id="3.5.4.16"/>
    </reaction>
</comment>
<dbReference type="Gene3D" id="1.10.286.10">
    <property type="match status" value="1"/>
</dbReference>
<evidence type="ECO:0000256" key="3">
    <source>
        <dbReference type="ARBA" id="ARBA00008085"/>
    </source>
</evidence>
<keyword evidence="6" id="KW-0479">Metal-binding</keyword>
<dbReference type="InterPro" id="IPR043134">
    <property type="entry name" value="GTP-CH-I_N"/>
</dbReference>
<dbReference type="PANTHER" id="PTHR11109">
    <property type="entry name" value="GTP CYCLOHYDROLASE I"/>
    <property type="match status" value="1"/>
</dbReference>
<name>M4V705_9BACT</name>
<dbReference type="GO" id="GO:0006730">
    <property type="term" value="P:one-carbon metabolic process"/>
    <property type="evidence" value="ECO:0007669"/>
    <property type="project" value="UniProtKB-UniRule"/>
</dbReference>
<feature type="binding site" evidence="6">
    <location>
        <position position="113"/>
    </location>
    <ligand>
        <name>Zn(2+)</name>
        <dbReference type="ChEBI" id="CHEBI:29105"/>
    </ligand>
</feature>
<dbReference type="GO" id="GO:0003934">
    <property type="term" value="F:GTP cyclohydrolase I activity"/>
    <property type="evidence" value="ECO:0007669"/>
    <property type="project" value="UniProtKB-UniRule"/>
</dbReference>
<evidence type="ECO:0000313" key="9">
    <source>
        <dbReference type="Proteomes" id="UP000012040"/>
    </source>
</evidence>
<keyword evidence="6" id="KW-0862">Zinc</keyword>
<feature type="binding site" evidence="6">
    <location>
        <position position="184"/>
    </location>
    <ligand>
        <name>Zn(2+)</name>
        <dbReference type="ChEBI" id="CHEBI:29105"/>
    </ligand>
</feature>
<dbReference type="EC" id="3.5.4.16" evidence="6"/>
<dbReference type="GO" id="GO:0006729">
    <property type="term" value="P:tetrahydrobiopterin biosynthetic process"/>
    <property type="evidence" value="ECO:0007669"/>
    <property type="project" value="TreeGrafter"/>
</dbReference>
<dbReference type="NCBIfam" id="NF006826">
    <property type="entry name" value="PRK09347.1-3"/>
    <property type="match status" value="1"/>
</dbReference>
<evidence type="ECO:0000313" key="8">
    <source>
        <dbReference type="EMBL" id="AGH95167.1"/>
    </source>
</evidence>
<keyword evidence="5 6" id="KW-0378">Hydrolase</keyword>
<sequence>MSKATNKSNTTGTEIALEILTNVRPSPTVTSNLSDEEKISTIQKHFSEIMKVLGLDLEDDSLKDTPKRMAKMYVNEIFGGLSPQNFPKITVIENKMQYDQMVCVQDIEVMSVCEHHFQPIDGFATVAYIPKNKVIGLSKLNRIVSYFAKRPQVQERLTKQVADCLQYILDTEDVAVHINAKHYCVISRGIQDTHSTTTTSDLRGAFKSSESTRLEFLKQCRSRFNNG</sequence>
<dbReference type="Gene3D" id="3.30.1130.10">
    <property type="match status" value="1"/>
</dbReference>
<keyword evidence="6" id="KW-0547">Nucleotide-binding</keyword>
<evidence type="ECO:0000256" key="5">
    <source>
        <dbReference type="ARBA" id="ARBA00022801"/>
    </source>
</evidence>
<dbReference type="InterPro" id="IPR018234">
    <property type="entry name" value="GTP_CycHdrlase_I_CS"/>
</dbReference>
<dbReference type="Proteomes" id="UP000012040">
    <property type="component" value="Chromosome"/>
</dbReference>
<feature type="binding site" evidence="6">
    <location>
        <position position="116"/>
    </location>
    <ligand>
        <name>Zn(2+)</name>
        <dbReference type="ChEBI" id="CHEBI:29105"/>
    </ligand>
</feature>
<protein>
    <recommendedName>
        <fullName evidence="6">GTP cyclohydrolase 1</fullName>
        <ecNumber evidence="6">3.5.4.16</ecNumber>
    </recommendedName>
    <alternativeName>
        <fullName evidence="6">GTP cyclohydrolase I</fullName>
        <shortName evidence="6">GTP-CH-I</shortName>
    </alternativeName>
</protein>
<dbReference type="SUPFAM" id="SSF55620">
    <property type="entry name" value="Tetrahydrobiopterin biosynthesis enzymes-like"/>
    <property type="match status" value="1"/>
</dbReference>
<reference evidence="8 9" key="1">
    <citation type="journal article" date="2013" name="ISME J.">
        <title>By their genes ye shall know them: genomic signatures of predatory bacteria.</title>
        <authorList>
            <person name="Pasternak Z."/>
            <person name="Pietrokovski S."/>
            <person name="Rotem O."/>
            <person name="Gophna U."/>
            <person name="Lurie-Weinberger M.N."/>
            <person name="Jurkevitch E."/>
        </authorList>
    </citation>
    <scope>NUCLEOTIDE SEQUENCE [LARGE SCALE GENOMIC DNA]</scope>
    <source>
        <strain evidence="8 9">JSS</strain>
    </source>
</reference>
<comment type="subunit">
    <text evidence="6">Homopolymer.</text>
</comment>
<keyword evidence="9" id="KW-1185">Reference proteome</keyword>
<dbReference type="GO" id="GO:0046654">
    <property type="term" value="P:tetrahydrofolate biosynthetic process"/>
    <property type="evidence" value="ECO:0007669"/>
    <property type="project" value="UniProtKB-UniRule"/>
</dbReference>
<evidence type="ECO:0000256" key="2">
    <source>
        <dbReference type="ARBA" id="ARBA00005080"/>
    </source>
</evidence>
<dbReference type="HOGENOM" id="CLU_049768_3_2_7"/>
<keyword evidence="4 6" id="KW-0554">One-carbon metabolism</keyword>
<gene>
    <name evidence="6" type="primary">folE</name>
    <name evidence="8" type="ORF">A11Q_951</name>
</gene>
<evidence type="ECO:0000256" key="6">
    <source>
        <dbReference type="HAMAP-Rule" id="MF_00223"/>
    </source>
</evidence>
<dbReference type="PROSITE" id="PS00859">
    <property type="entry name" value="GTP_CYCLOHYDROL_1_1"/>
    <property type="match status" value="1"/>
</dbReference>
<evidence type="ECO:0000259" key="7">
    <source>
        <dbReference type="Pfam" id="PF01227"/>
    </source>
</evidence>
<dbReference type="UniPathway" id="UPA00848">
    <property type="reaction ID" value="UER00151"/>
</dbReference>
<dbReference type="GO" id="GO:0008270">
    <property type="term" value="F:zinc ion binding"/>
    <property type="evidence" value="ECO:0007669"/>
    <property type="project" value="UniProtKB-UniRule"/>
</dbReference>
<dbReference type="STRING" id="1184267.A11Q_951"/>
<comment type="pathway">
    <text evidence="2 6">Cofactor biosynthesis; 7,8-dihydroneopterin triphosphate biosynthesis; 7,8-dihydroneopterin triphosphate from GTP: step 1/1.</text>
</comment>
<dbReference type="GO" id="GO:0005737">
    <property type="term" value="C:cytoplasm"/>
    <property type="evidence" value="ECO:0007669"/>
    <property type="project" value="TreeGrafter"/>
</dbReference>
<organism evidence="8 9">
    <name type="scientific">Pseudobdellovibrio exovorus JSS</name>
    <dbReference type="NCBI Taxonomy" id="1184267"/>
    <lineage>
        <taxon>Bacteria</taxon>
        <taxon>Pseudomonadati</taxon>
        <taxon>Bdellovibrionota</taxon>
        <taxon>Bdellovibrionia</taxon>
        <taxon>Bdellovibrionales</taxon>
        <taxon>Pseudobdellovibrionaceae</taxon>
        <taxon>Pseudobdellovibrio</taxon>
    </lineage>
</organism>
<dbReference type="InterPro" id="IPR020602">
    <property type="entry name" value="GTP_CycHdrlase_I_dom"/>
</dbReference>
<dbReference type="HAMAP" id="MF_00223">
    <property type="entry name" value="FolE"/>
    <property type="match status" value="1"/>
</dbReference>
<keyword evidence="6" id="KW-0342">GTP-binding</keyword>
<dbReference type="GO" id="GO:0005525">
    <property type="term" value="F:GTP binding"/>
    <property type="evidence" value="ECO:0007669"/>
    <property type="project" value="UniProtKB-KW"/>
</dbReference>